<dbReference type="PRINTS" id="PR00420">
    <property type="entry name" value="RNGMNOXGNASE"/>
</dbReference>
<gene>
    <name evidence="6" type="ORF">D9757_013344</name>
</gene>
<dbReference type="EMBL" id="JAACJN010000256">
    <property type="protein sequence ID" value="KAF5355370.1"/>
    <property type="molecule type" value="Genomic_DNA"/>
</dbReference>
<evidence type="ECO:0000313" key="6">
    <source>
        <dbReference type="EMBL" id="KAF5355370.1"/>
    </source>
</evidence>
<evidence type="ECO:0008006" key="8">
    <source>
        <dbReference type="Google" id="ProtNLM"/>
    </source>
</evidence>
<dbReference type="PANTHER" id="PTHR43747">
    <property type="entry name" value="FAD-BINDING PROTEIN"/>
    <property type="match status" value="1"/>
</dbReference>
<organism evidence="6 7">
    <name type="scientific">Collybiopsis confluens</name>
    <dbReference type="NCBI Taxonomy" id="2823264"/>
    <lineage>
        <taxon>Eukaryota</taxon>
        <taxon>Fungi</taxon>
        <taxon>Dikarya</taxon>
        <taxon>Basidiomycota</taxon>
        <taxon>Agaricomycotina</taxon>
        <taxon>Agaricomycetes</taxon>
        <taxon>Agaricomycetidae</taxon>
        <taxon>Agaricales</taxon>
        <taxon>Marasmiineae</taxon>
        <taxon>Omphalotaceae</taxon>
        <taxon>Collybiopsis</taxon>
    </lineage>
</organism>
<dbReference type="InterPro" id="IPR006905">
    <property type="entry name" value="Flavin_halogenase"/>
</dbReference>
<dbReference type="Proteomes" id="UP000518752">
    <property type="component" value="Unassembled WGS sequence"/>
</dbReference>
<dbReference type="SUPFAM" id="SSF51905">
    <property type="entry name" value="FAD/NAD(P)-binding domain"/>
    <property type="match status" value="1"/>
</dbReference>
<dbReference type="Gene3D" id="3.30.559.10">
    <property type="entry name" value="Chloramphenicol acetyltransferase-like domain"/>
    <property type="match status" value="1"/>
</dbReference>
<keyword evidence="5" id="KW-1133">Transmembrane helix</keyword>
<comment type="caution">
    <text evidence="6">The sequence shown here is derived from an EMBL/GenBank/DDBJ whole genome shotgun (WGS) entry which is preliminary data.</text>
</comment>
<keyword evidence="5" id="KW-0812">Transmembrane</keyword>
<feature type="transmembrane region" description="Helical" evidence="5">
    <location>
        <begin position="596"/>
        <end position="616"/>
    </location>
</feature>
<protein>
    <recommendedName>
        <fullName evidence="8">Halogenase</fullName>
    </recommendedName>
</protein>
<feature type="transmembrane region" description="Helical" evidence="5">
    <location>
        <begin position="515"/>
        <end position="536"/>
    </location>
</feature>
<dbReference type="InterPro" id="IPR050816">
    <property type="entry name" value="Flavin-dep_Halogenase_NPB"/>
</dbReference>
<dbReference type="PANTHER" id="PTHR43747:SF5">
    <property type="entry name" value="FAD-BINDING DOMAIN-CONTAINING PROTEIN"/>
    <property type="match status" value="1"/>
</dbReference>
<dbReference type="Pfam" id="PF04820">
    <property type="entry name" value="Trp_halogenase"/>
    <property type="match status" value="2"/>
</dbReference>
<keyword evidence="2" id="KW-0560">Oxidoreductase</keyword>
<dbReference type="InterPro" id="IPR036188">
    <property type="entry name" value="FAD/NAD-bd_sf"/>
</dbReference>
<name>A0A8H5D879_9AGAR</name>
<evidence type="ECO:0000256" key="1">
    <source>
        <dbReference type="ARBA" id="ARBA00005706"/>
    </source>
</evidence>
<dbReference type="GO" id="GO:0004497">
    <property type="term" value="F:monooxygenase activity"/>
    <property type="evidence" value="ECO:0007669"/>
    <property type="project" value="UniProtKB-KW"/>
</dbReference>
<evidence type="ECO:0000256" key="4">
    <source>
        <dbReference type="ARBA" id="ARBA00049364"/>
    </source>
</evidence>
<dbReference type="GO" id="GO:0044550">
    <property type="term" value="P:secondary metabolite biosynthetic process"/>
    <property type="evidence" value="ECO:0007669"/>
    <property type="project" value="UniProtKB-ARBA"/>
</dbReference>
<dbReference type="AlphaFoldDB" id="A0A8H5D879"/>
<reference evidence="6 7" key="1">
    <citation type="journal article" date="2020" name="ISME J.">
        <title>Uncovering the hidden diversity of litter-decomposition mechanisms in mushroom-forming fungi.</title>
        <authorList>
            <person name="Floudas D."/>
            <person name="Bentzer J."/>
            <person name="Ahren D."/>
            <person name="Johansson T."/>
            <person name="Persson P."/>
            <person name="Tunlid A."/>
        </authorList>
    </citation>
    <scope>NUCLEOTIDE SEQUENCE [LARGE SCALE GENOMIC DNA]</scope>
    <source>
        <strain evidence="6 7">CBS 406.79</strain>
    </source>
</reference>
<evidence type="ECO:0000256" key="5">
    <source>
        <dbReference type="SAM" id="Phobius"/>
    </source>
</evidence>
<keyword evidence="3" id="KW-0503">Monooxygenase</keyword>
<dbReference type="Gene3D" id="3.50.50.60">
    <property type="entry name" value="FAD/NAD(P)-binding domain"/>
    <property type="match status" value="1"/>
</dbReference>
<evidence type="ECO:0000313" key="7">
    <source>
        <dbReference type="Proteomes" id="UP000518752"/>
    </source>
</evidence>
<evidence type="ECO:0000256" key="3">
    <source>
        <dbReference type="ARBA" id="ARBA00023033"/>
    </source>
</evidence>
<comment type="similarity">
    <text evidence="1">Belongs to the flavin-dependent halogenase family.</text>
</comment>
<feature type="transmembrane region" description="Helical" evidence="5">
    <location>
        <begin position="470"/>
        <end position="493"/>
    </location>
</feature>
<proteinExistence type="inferred from homology"/>
<sequence>MDELILKKFDLKKYVWKDLPPSNGFKASAVTVAARDSWIKLRYLVPTIAGLVVVDDSDTPSLQYYSTSASNVAEWANNTFIVHKAVGPDLDLNSLRSELGQSIVPSESGAGFIFHTHHAPFDGVGVKIVANIFLKDLRAPWGGAQINKGLKWGTKMDNLLPAACNVLRLTEPVPIHPGSGEEPTFDHPFYSATRQVMQAFATSAQTSYNLKPRVRDVSEEPEGKEWFIHSHSALVMVNVYDNPPSLENSSKFVSWYPGYALSVVPHGFPLSLFFSQSGDLLPLDKKMLVTLMRLVRDIYNGLKEMPVAFSFMIPASDIFAVWLKQLAASGAEPWNYCILCAMSNSSDAFPILNPFTPLVYLPPDIATQLDVTRYIFAATLGGCIWDIFINLNNDYRLLFKQRVRLPTIAYFGSRIFTTLYVMNSFIFQVAPIANCQALQIALGICYSLSQSLTAFLFFLRVTAVWLHHKVLYWVFFFLWICIVGCSITIPVGIQGAHIGPTRYCVNTAVAPYTEASIIMGLINDSIIFIAITYRILSYTMVEEGYKAQVNAFIKGDRLSRLSYTLLQGGQQFYAIALFGNILAMIMLKVPGLAADYRGMVTIPVLALVNAMACIVFRNIRFGLTAPNGTTIQASTTALNTFHAGKNIHITPTVNGRGNTNVSATTMANTAHSLPYGQDKMTLDHNADIPLSLHHKDIFKSLQRRDFDKLSNHYVFFNSSSANILIIGGGPSGSYTAAALSREGHQVVLLESAKFPRYHVGESMLPSLRTYLRFIELEDQFFSHGFLEKPGATFKLDHTMDSTWTDFTALGPDFETFNVIRSEMDDMMLRHAEKQGTQVFEETRVNSIEFEGPPDSSRPISAEWVNKQGLSGKITFDWLVDATGRSGLMSTKYLKNRQKRENLWNVASWGYWNNVRLHEGKKFGGAWFEALTDGTGWTWAIPLHNGTTSIGVVMHESHSIRKKKAFGGTVSDTEFYLDQFQFVPNLRKQLGSYDNLIPGSVKSGADGSYFAPRYSGDHFRIVGDAANFIDPFFSSGIHIALTGALAAAITICASIKGEAPEEIAQQWHDKKVGVGHTRFLFVVLAAYKQMRLQSTPILTSDINATNFDEAFRVFQPVILGVADTAKLTDEKVNSMVHKFESHFDPRIASEHIATVRLRFGRDATRINGEILGPEAIETMADGDEDVKRVLNKFDALRVFKDDVELSRIGRNPLVGYAAVVERGKLGLAKV</sequence>
<dbReference type="OrthoDB" id="3340390at2759"/>
<feature type="transmembrane region" description="Helical" evidence="5">
    <location>
        <begin position="371"/>
        <end position="391"/>
    </location>
</feature>
<dbReference type="InterPro" id="IPR023213">
    <property type="entry name" value="CAT-like_dom_sf"/>
</dbReference>
<feature type="transmembrane region" description="Helical" evidence="5">
    <location>
        <begin position="411"/>
        <end position="430"/>
    </location>
</feature>
<keyword evidence="7" id="KW-1185">Reference proteome</keyword>
<feature type="transmembrane region" description="Helical" evidence="5">
    <location>
        <begin position="572"/>
        <end position="590"/>
    </location>
</feature>
<dbReference type="GO" id="GO:0140907">
    <property type="term" value="F:flavin-dependent halogenase activity"/>
    <property type="evidence" value="ECO:0007669"/>
    <property type="project" value="UniProtKB-ARBA"/>
</dbReference>
<comment type="catalytic activity">
    <reaction evidence="4">
        <text>melleolide F + FADH2 + chloride + O2 = 6'-chloromelleolide F + FAD + 2 H2O + H(+)</text>
        <dbReference type="Rhea" id="RHEA:67160"/>
        <dbReference type="ChEBI" id="CHEBI:15377"/>
        <dbReference type="ChEBI" id="CHEBI:15378"/>
        <dbReference type="ChEBI" id="CHEBI:15379"/>
        <dbReference type="ChEBI" id="CHEBI:17996"/>
        <dbReference type="ChEBI" id="CHEBI:57692"/>
        <dbReference type="ChEBI" id="CHEBI:58307"/>
        <dbReference type="ChEBI" id="CHEBI:167712"/>
        <dbReference type="ChEBI" id="CHEBI:167713"/>
    </reaction>
    <physiologicalReaction direction="left-to-right" evidence="4">
        <dbReference type="Rhea" id="RHEA:67161"/>
    </physiologicalReaction>
</comment>
<feature type="transmembrane region" description="Helical" evidence="5">
    <location>
        <begin position="436"/>
        <end position="458"/>
    </location>
</feature>
<keyword evidence="5" id="KW-0472">Membrane</keyword>
<accession>A0A8H5D879</accession>
<evidence type="ECO:0000256" key="2">
    <source>
        <dbReference type="ARBA" id="ARBA00023002"/>
    </source>
</evidence>